<keyword evidence="4 8" id="KW-0689">Ribosomal protein</keyword>
<dbReference type="GO" id="GO:0016301">
    <property type="term" value="F:kinase activity"/>
    <property type="evidence" value="ECO:0007669"/>
    <property type="project" value="UniProtKB-UniRule"/>
</dbReference>
<comment type="caution">
    <text evidence="11">The sequence shown here is derived from an EMBL/GenBank/DDBJ whole genome shotgun (WGS) entry which is preliminary data.</text>
</comment>
<gene>
    <name evidence="8" type="primary">rps24e</name>
    <name evidence="11" type="ORF">XD82_1165</name>
    <name evidence="12" type="ORF">XE10_0357</name>
</gene>
<evidence type="ECO:0000313" key="14">
    <source>
        <dbReference type="Proteomes" id="UP000054598"/>
    </source>
</evidence>
<evidence type="ECO:0000256" key="3">
    <source>
        <dbReference type="ARBA" id="ARBA00022777"/>
    </source>
</evidence>
<evidence type="ECO:0000256" key="6">
    <source>
        <dbReference type="ARBA" id="ARBA00023134"/>
    </source>
</evidence>
<feature type="binding site" evidence="9">
    <location>
        <position position="41"/>
    </location>
    <ligand>
        <name>GTP</name>
        <dbReference type="ChEBI" id="CHEBI:37565"/>
    </ligand>
</feature>
<feature type="region of interest" description="Disordered" evidence="10">
    <location>
        <begin position="259"/>
        <end position="282"/>
    </location>
</feature>
<evidence type="ECO:0000313" key="13">
    <source>
        <dbReference type="Proteomes" id="UP000054323"/>
    </source>
</evidence>
<dbReference type="InterPro" id="IPR012678">
    <property type="entry name" value="Ribosomal_uL23/eL15/eS24_sf"/>
</dbReference>
<feature type="binding site" evidence="9">
    <location>
        <position position="40"/>
    </location>
    <ligand>
        <name>GTP</name>
        <dbReference type="ChEBI" id="CHEBI:37565"/>
    </ligand>
</feature>
<dbReference type="HAMAP" id="MF_00545">
    <property type="entry name" value="Ribosomal_eS24"/>
    <property type="match status" value="1"/>
</dbReference>
<dbReference type="Pfam" id="PF04019">
    <property type="entry name" value="DUF359"/>
    <property type="match status" value="1"/>
</dbReference>
<protein>
    <recommendedName>
        <fullName evidence="8 9">Multifunctional fusion protein</fullName>
    </recommendedName>
    <domain>
        <recommendedName>
            <fullName evidence="9">GTP-dependent dephospho-CoA kinase</fullName>
            <ecNumber evidence="9">2.7.1.237</ecNumber>
        </recommendedName>
        <alternativeName>
            <fullName evidence="9">Dephospho-coenzyme A kinase</fullName>
            <shortName evidence="9">DPCK</shortName>
        </alternativeName>
    </domain>
    <domain>
        <recommendedName>
            <fullName evidence="8">Small ribosomal subunit protein eS24</fullName>
        </recommendedName>
    </domain>
</protein>
<dbReference type="EMBL" id="LGHE01000023">
    <property type="protein sequence ID" value="KUL04242.1"/>
    <property type="molecule type" value="Genomic_DNA"/>
</dbReference>
<feature type="binding site" evidence="9">
    <location>
        <position position="112"/>
    </location>
    <ligand>
        <name>GTP</name>
        <dbReference type="ChEBI" id="CHEBI:37565"/>
    </ligand>
</feature>
<keyword evidence="7 8" id="KW-0687">Ribonucleoprotein</keyword>
<comment type="function">
    <text evidence="9">Catalyzes the GTP-dependent phosphorylation of the 3'-hydroxyl group of dephosphocoenzyme A to form coenzyme A (CoA).</text>
</comment>
<evidence type="ECO:0000256" key="1">
    <source>
        <dbReference type="ARBA" id="ARBA00022679"/>
    </source>
</evidence>
<comment type="similarity">
    <text evidence="8">Belongs to the eukaryotic ribosomal protein eS24 family.</text>
</comment>
<keyword evidence="6 9" id="KW-0342">GTP-binding</keyword>
<keyword evidence="5 9" id="KW-0173">Coenzyme A biosynthesis</keyword>
<evidence type="ECO:0000256" key="4">
    <source>
        <dbReference type="ARBA" id="ARBA00022980"/>
    </source>
</evidence>
<dbReference type="Proteomes" id="UP000054598">
    <property type="component" value="Unassembled WGS sequence"/>
</dbReference>
<feature type="binding site" evidence="9">
    <location>
        <position position="42"/>
    </location>
    <ligand>
        <name>GTP</name>
        <dbReference type="ChEBI" id="CHEBI:37565"/>
    </ligand>
</feature>
<dbReference type="Pfam" id="PF01282">
    <property type="entry name" value="Ribosomal_S24e"/>
    <property type="match status" value="1"/>
</dbReference>
<accession>A0A101GMT3</accession>
<evidence type="ECO:0000256" key="9">
    <source>
        <dbReference type="HAMAP-Rule" id="MF_00590"/>
    </source>
</evidence>
<evidence type="ECO:0000256" key="2">
    <source>
        <dbReference type="ARBA" id="ARBA00022741"/>
    </source>
</evidence>
<dbReference type="SUPFAM" id="SSF54189">
    <property type="entry name" value="Ribosomal proteins S24e, L23 and L15e"/>
    <property type="match status" value="1"/>
</dbReference>
<dbReference type="PANTHER" id="PTHR40732:SF1">
    <property type="entry name" value="GTP-DEPENDENT DEPHOSPHO-COA KINASE"/>
    <property type="match status" value="1"/>
</dbReference>
<dbReference type="PANTHER" id="PTHR40732">
    <property type="entry name" value="UPF0218 PROTEIN TK1697"/>
    <property type="match status" value="1"/>
</dbReference>
<comment type="similarity">
    <text evidence="9">Belongs to the GTP-dependent DPCK family.</text>
</comment>
<evidence type="ECO:0000256" key="10">
    <source>
        <dbReference type="SAM" id="MobiDB-lite"/>
    </source>
</evidence>
<dbReference type="Proteomes" id="UP000054323">
    <property type="component" value="Unassembled WGS sequence"/>
</dbReference>
<dbReference type="GO" id="GO:0015937">
    <property type="term" value="P:coenzyme A biosynthetic process"/>
    <property type="evidence" value="ECO:0007669"/>
    <property type="project" value="UniProtKB-UniRule"/>
</dbReference>
<dbReference type="AlphaFoldDB" id="A0A101GMT3"/>
<comment type="catalytic activity">
    <reaction evidence="9">
        <text>3'-dephospho-CoA + GTP = GDP + CoA + H(+)</text>
        <dbReference type="Rhea" id="RHEA:61156"/>
        <dbReference type="ChEBI" id="CHEBI:15378"/>
        <dbReference type="ChEBI" id="CHEBI:37565"/>
        <dbReference type="ChEBI" id="CHEBI:57287"/>
        <dbReference type="ChEBI" id="CHEBI:57328"/>
        <dbReference type="ChEBI" id="CHEBI:58189"/>
        <dbReference type="EC" id="2.7.1.237"/>
    </reaction>
</comment>
<keyword evidence="1 9" id="KW-0808">Transferase</keyword>
<proteinExistence type="inferred from homology"/>
<dbReference type="GO" id="GO:1990904">
    <property type="term" value="C:ribonucleoprotein complex"/>
    <property type="evidence" value="ECO:0007669"/>
    <property type="project" value="UniProtKB-KW"/>
</dbReference>
<dbReference type="GO" id="GO:0005840">
    <property type="term" value="C:ribosome"/>
    <property type="evidence" value="ECO:0007669"/>
    <property type="project" value="UniProtKB-KW"/>
</dbReference>
<sequence length="282" mass="31425">MLRLPEAHRDLFKKPFGSLYGSIGELLPRLEGRAVYAVGDVVTHNLLDAGIVPDIAIIDGYTMRIPCTRSPLLKARRLTAKNPPGTITDELVDAIDEVVKNPPGVIFVDGEEDLAVIPLVLAAPPGAAILYGQPREGVVLRLVDAPAKQEAASMLNVFVRERGMRQNPRPSQSINKSVNNILGISMDFEITRDVRNEVLNRRELTFTLTFDGPTPSRKSIQEKLAALQNKNENLLVLDLERTRFGKMELFGRARIYDDEESKKSTEREYLLKRGEPRAESEA</sequence>
<dbReference type="UniPathway" id="UPA00241"/>
<dbReference type="GO" id="GO:0006412">
    <property type="term" value="P:translation"/>
    <property type="evidence" value="ECO:0007669"/>
    <property type="project" value="UniProtKB-UniRule"/>
</dbReference>
<evidence type="ECO:0000256" key="8">
    <source>
        <dbReference type="HAMAP-Rule" id="MF_00545"/>
    </source>
</evidence>
<feature type="binding site" evidence="9">
    <location>
        <position position="59"/>
    </location>
    <ligand>
        <name>GTP</name>
        <dbReference type="ChEBI" id="CHEBI:37565"/>
    </ligand>
</feature>
<dbReference type="Gene3D" id="3.30.70.330">
    <property type="match status" value="1"/>
</dbReference>
<dbReference type="InterPro" id="IPR001976">
    <property type="entry name" value="Ribosomal_eS24"/>
</dbReference>
<evidence type="ECO:0000256" key="7">
    <source>
        <dbReference type="ARBA" id="ARBA00023274"/>
    </source>
</evidence>
<comment type="caution">
    <text evidence="9">Lacks conserved residue(s) required for the propagation of feature annotation.</text>
</comment>
<dbReference type="GO" id="GO:0005525">
    <property type="term" value="F:GTP binding"/>
    <property type="evidence" value="ECO:0007669"/>
    <property type="project" value="UniProtKB-UniRule"/>
</dbReference>
<keyword evidence="2 9" id="KW-0547">Nucleotide-binding</keyword>
<evidence type="ECO:0000313" key="12">
    <source>
        <dbReference type="EMBL" id="KUL04242.1"/>
    </source>
</evidence>
<comment type="pathway">
    <text evidence="9">Cofactor biosynthesis; coenzyme A biosynthesis.</text>
</comment>
<dbReference type="EMBL" id="LGGD01000142">
    <property type="protein sequence ID" value="KUK61336.1"/>
    <property type="molecule type" value="Genomic_DNA"/>
</dbReference>
<name>A0A101GMT3_9EURY</name>
<evidence type="ECO:0000256" key="5">
    <source>
        <dbReference type="ARBA" id="ARBA00022993"/>
    </source>
</evidence>
<organism evidence="11 13">
    <name type="scientific">Methanoculleus marisnigri</name>
    <dbReference type="NCBI Taxonomy" id="2198"/>
    <lineage>
        <taxon>Archaea</taxon>
        <taxon>Methanobacteriati</taxon>
        <taxon>Methanobacteriota</taxon>
        <taxon>Stenosarchaea group</taxon>
        <taxon>Methanomicrobia</taxon>
        <taxon>Methanomicrobiales</taxon>
        <taxon>Methanomicrobiaceae</taxon>
        <taxon>Methanoculleus</taxon>
    </lineage>
</organism>
<dbReference type="InterPro" id="IPR007164">
    <property type="entry name" value="GTP-dep_dephospho-CoA_kin"/>
</dbReference>
<reference evidence="13 14" key="2">
    <citation type="journal article" date="2015" name="MBio">
        <title>Genome-Resolved Metagenomic Analysis Reveals Roles for Candidate Phyla and Other Microbial Community Members in Biogeochemical Transformations in Oil Reservoirs.</title>
        <authorList>
            <person name="Hu P."/>
            <person name="Tom L."/>
            <person name="Singh A."/>
            <person name="Thomas B.C."/>
            <person name="Baker B.J."/>
            <person name="Piceno Y.M."/>
            <person name="Andersen G.L."/>
            <person name="Banfield J.F."/>
        </authorList>
    </citation>
    <scope>NUCLEOTIDE SEQUENCE [LARGE SCALE GENOMIC DNA]</scope>
</reference>
<reference evidence="11" key="1">
    <citation type="journal article" date="2015" name="MBio">
        <title>Genome-resolved metagenomic analysis reveals roles for candidate phyla and other microbial community members in biogeochemical transformations in oil reservoirs.</title>
        <authorList>
            <person name="Hu P."/>
            <person name="Tom L."/>
            <person name="Singh A."/>
            <person name="Thomas B.C."/>
            <person name="Baker B.J."/>
            <person name="Piceno Y.M."/>
            <person name="Andersen G.L."/>
            <person name="Banfield J.F."/>
        </authorList>
    </citation>
    <scope>NUCLEOTIDE SEQUENCE [LARGE SCALE GENOMIC DNA]</scope>
    <source>
        <strain evidence="11">62_101</strain>
        <strain evidence="12">63_41</strain>
    </source>
</reference>
<dbReference type="PATRIC" id="fig|2198.3.peg.46"/>
<dbReference type="GO" id="GO:0003735">
    <property type="term" value="F:structural constituent of ribosome"/>
    <property type="evidence" value="ECO:0007669"/>
    <property type="project" value="InterPro"/>
</dbReference>
<dbReference type="InterPro" id="IPR012677">
    <property type="entry name" value="Nucleotide-bd_a/b_plait_sf"/>
</dbReference>
<keyword evidence="3 9" id="KW-0418">Kinase</keyword>
<dbReference type="HAMAP" id="MF_00590">
    <property type="entry name" value="Dephospho_CoA_kinase_GTP_dep"/>
    <property type="match status" value="1"/>
</dbReference>
<dbReference type="EC" id="2.7.1.237" evidence="9"/>
<evidence type="ECO:0000313" key="11">
    <source>
        <dbReference type="EMBL" id="KUK61336.1"/>
    </source>
</evidence>